<dbReference type="Proteomes" id="UP000238261">
    <property type="component" value="Unassembled WGS sequence"/>
</dbReference>
<dbReference type="CDD" id="cd17324">
    <property type="entry name" value="MFS_NepI_like"/>
    <property type="match status" value="1"/>
</dbReference>
<evidence type="ECO:0000259" key="5">
    <source>
        <dbReference type="PROSITE" id="PS50850"/>
    </source>
</evidence>
<evidence type="ECO:0000313" key="7">
    <source>
        <dbReference type="Proteomes" id="UP000238261"/>
    </source>
</evidence>
<feature type="transmembrane region" description="Helical" evidence="4">
    <location>
        <begin position="312"/>
        <end position="335"/>
    </location>
</feature>
<dbReference type="InterPro" id="IPR020846">
    <property type="entry name" value="MFS_dom"/>
</dbReference>
<feature type="transmembrane region" description="Helical" evidence="4">
    <location>
        <begin position="142"/>
        <end position="160"/>
    </location>
</feature>
<dbReference type="EMBL" id="MDEG01000006">
    <property type="protein sequence ID" value="PPU97916.1"/>
    <property type="molecule type" value="Genomic_DNA"/>
</dbReference>
<dbReference type="PANTHER" id="PTHR42910">
    <property type="entry name" value="TRANSPORTER SCO4007-RELATED"/>
    <property type="match status" value="1"/>
</dbReference>
<keyword evidence="1 4" id="KW-0812">Transmembrane</keyword>
<feature type="transmembrane region" description="Helical" evidence="4">
    <location>
        <begin position="48"/>
        <end position="73"/>
    </location>
</feature>
<feature type="transmembrane region" description="Helical" evidence="4">
    <location>
        <begin position="109"/>
        <end position="130"/>
    </location>
</feature>
<feature type="transmembrane region" description="Helical" evidence="4">
    <location>
        <begin position="229"/>
        <end position="249"/>
    </location>
</feature>
<evidence type="ECO:0000313" key="6">
    <source>
        <dbReference type="EMBL" id="PPU97916.1"/>
    </source>
</evidence>
<feature type="transmembrane region" description="Helical" evidence="4">
    <location>
        <begin position="285"/>
        <end position="306"/>
    </location>
</feature>
<accession>A0A2S7EXN0</accession>
<gene>
    <name evidence="6" type="ORF">XhyaCFBP1156_09085</name>
</gene>
<dbReference type="OrthoDB" id="9815356at2"/>
<feature type="transmembrane region" description="Helical" evidence="4">
    <location>
        <begin position="172"/>
        <end position="190"/>
    </location>
</feature>
<dbReference type="RefSeq" id="WP_046977863.1">
    <property type="nucleotide sequence ID" value="NZ_CP043476.1"/>
</dbReference>
<feature type="transmembrane region" description="Helical" evidence="4">
    <location>
        <begin position="12"/>
        <end position="36"/>
    </location>
</feature>
<feature type="transmembrane region" description="Helical" evidence="4">
    <location>
        <begin position="255"/>
        <end position="273"/>
    </location>
</feature>
<keyword evidence="7" id="KW-1185">Reference proteome</keyword>
<comment type="caution">
    <text evidence="6">The sequence shown here is derived from an EMBL/GenBank/DDBJ whole genome shotgun (WGS) entry which is preliminary data.</text>
</comment>
<dbReference type="InterPro" id="IPR036259">
    <property type="entry name" value="MFS_trans_sf"/>
</dbReference>
<keyword evidence="2 4" id="KW-1133">Transmembrane helix</keyword>
<feature type="domain" description="Major facilitator superfamily (MFS) profile" evidence="5">
    <location>
        <begin position="19"/>
        <end position="399"/>
    </location>
</feature>
<dbReference type="PANTHER" id="PTHR42910:SF1">
    <property type="entry name" value="MAJOR FACILITATOR SUPERFAMILY (MFS) PROFILE DOMAIN-CONTAINING PROTEIN"/>
    <property type="match status" value="1"/>
</dbReference>
<reference evidence="7" key="1">
    <citation type="submission" date="2016-08" db="EMBL/GenBank/DDBJ databases">
        <authorList>
            <person name="Merda D."/>
            <person name="Briand M."/>
            <person name="Taghouti G."/>
            <person name="Carrere S."/>
            <person name="Gouzy J."/>
            <person name="Portier P."/>
            <person name="Jacques M.-A."/>
            <person name="Fischer-Le Saux M."/>
        </authorList>
    </citation>
    <scope>NUCLEOTIDE SEQUENCE [LARGE SCALE GENOMIC DNA]</scope>
    <source>
        <strain evidence="7">CFBP1156</strain>
    </source>
</reference>
<protein>
    <submittedName>
        <fullName evidence="6">MFS transporter</fullName>
    </submittedName>
</protein>
<evidence type="ECO:0000256" key="3">
    <source>
        <dbReference type="ARBA" id="ARBA00023136"/>
    </source>
</evidence>
<organism evidence="6 7">
    <name type="scientific">Xanthomonas hyacinthi</name>
    <dbReference type="NCBI Taxonomy" id="56455"/>
    <lineage>
        <taxon>Bacteria</taxon>
        <taxon>Pseudomonadati</taxon>
        <taxon>Pseudomonadota</taxon>
        <taxon>Gammaproteobacteria</taxon>
        <taxon>Lysobacterales</taxon>
        <taxon>Lysobacteraceae</taxon>
        <taxon>Xanthomonas</taxon>
    </lineage>
</organism>
<evidence type="ECO:0000256" key="2">
    <source>
        <dbReference type="ARBA" id="ARBA00022989"/>
    </source>
</evidence>
<dbReference type="Pfam" id="PF07690">
    <property type="entry name" value="MFS_1"/>
    <property type="match status" value="1"/>
</dbReference>
<evidence type="ECO:0000256" key="4">
    <source>
        <dbReference type="SAM" id="Phobius"/>
    </source>
</evidence>
<sequence>MSPLASQVDAAPAGLSPGLIALFAAACGLAVANIYFSQPLIGIIAPELRLHAGLAGLIVALTQLGYGAGLLLLVPLADVAENRRLAILLLGGVVLGLVGIGLSHSAAGFLIGSFVVGVCAVAAQILVPFASHLAPEASRGRVVGTVMGGLLAGIMLARPFSSSVAATLGWRAVFFLSAGMMLLLMAVLRWRLPQRRPAQRASYAAVLASLPRLYAATPLLRRRAFYQGMMFAAFNVFWTGAPLLLAQSFGMDQRHIALFALAGAGGALVAPLAGRLADRGWTRPATGCALAAAALSFGLGACAARAHALLWLVVAALVLDAAVQVCQVLSLRSIYMLAPEQRGRLNGLFMTSVFLCGATGSVLAAAVFAYAGWSGLSLLGAGFGAAALLFYFSEFRRAAVSAR</sequence>
<feature type="transmembrane region" description="Helical" evidence="4">
    <location>
        <begin position="85"/>
        <end position="103"/>
    </location>
</feature>
<dbReference type="GO" id="GO:0022857">
    <property type="term" value="F:transmembrane transporter activity"/>
    <property type="evidence" value="ECO:0007669"/>
    <property type="project" value="InterPro"/>
</dbReference>
<proteinExistence type="predicted"/>
<keyword evidence="3 4" id="KW-0472">Membrane</keyword>
<dbReference type="Gene3D" id="1.20.1250.20">
    <property type="entry name" value="MFS general substrate transporter like domains"/>
    <property type="match status" value="1"/>
</dbReference>
<feature type="transmembrane region" description="Helical" evidence="4">
    <location>
        <begin position="376"/>
        <end position="393"/>
    </location>
</feature>
<dbReference type="AlphaFoldDB" id="A0A2S7EXN0"/>
<dbReference type="PROSITE" id="PS50850">
    <property type="entry name" value="MFS"/>
    <property type="match status" value="1"/>
</dbReference>
<dbReference type="SUPFAM" id="SSF103473">
    <property type="entry name" value="MFS general substrate transporter"/>
    <property type="match status" value="1"/>
</dbReference>
<evidence type="ECO:0000256" key="1">
    <source>
        <dbReference type="ARBA" id="ARBA00022692"/>
    </source>
</evidence>
<name>A0A2S7EXN0_9XANT</name>
<dbReference type="InterPro" id="IPR011701">
    <property type="entry name" value="MFS"/>
</dbReference>
<feature type="transmembrane region" description="Helical" evidence="4">
    <location>
        <begin position="347"/>
        <end position="370"/>
    </location>
</feature>